<dbReference type="InterPro" id="IPR058183">
    <property type="entry name" value="LBF_2017-like_N"/>
</dbReference>
<dbReference type="NCBIfam" id="NF047607">
    <property type="entry name" value="LBF_2017_Nterm"/>
    <property type="match status" value="1"/>
</dbReference>
<evidence type="ECO:0000313" key="2">
    <source>
        <dbReference type="Proteomes" id="UP000013984"/>
    </source>
</evidence>
<proteinExistence type="predicted"/>
<dbReference type="Gene3D" id="3.30.1920.20">
    <property type="match status" value="1"/>
</dbReference>
<dbReference type="OrthoDB" id="337504at2"/>
<dbReference type="RefSeq" id="WP_015680098.1">
    <property type="nucleotide sequence ID" value="NZ_AOGZ02000008.1"/>
</dbReference>
<comment type="caution">
    <text evidence="1">The sequence shown here is derived from an EMBL/GenBank/DDBJ whole genome shotgun (WGS) entry which is preliminary data.</text>
</comment>
<accession>R9A7Z5</accession>
<dbReference type="AlphaFoldDB" id="R9A7Z5"/>
<gene>
    <name evidence="1" type="ORF">LEP1GSC195_1037</name>
</gene>
<sequence>MKQKFLLSIGIVFLVFSSLVSKPKRELRVLIDAEPDANFELELWQEKPNESGDTIAPKPPESIQFKGNRIVVTPKDDFEYFRVRRLGEYGAKGFWTQVYSTNVDPGSPLSVPKEYVAKKVFVPKEEPKKITSVISTDSFIIVKEKNESIRYLTKDQLTLNPSDDASGVAEVHYQINGGHWNSAKSLTSVPIQEEGNYKFLYFALDKAGNKEPMQALEFIKDTTSPETKLEWIGPSSLGKGKTKFISPETKIKLSAKDRLSGPKDILVAYTCQSGTQTEFKPYVSEISVYDLKSVCKGSFQLFYYSVDQVGNEEAVKTLNFQLGSESN</sequence>
<name>R9A7Z5_9LEPT</name>
<organism evidence="1 2">
    <name type="scientific">Leptospira wolbachii serovar Codice str. CDC</name>
    <dbReference type="NCBI Taxonomy" id="1218599"/>
    <lineage>
        <taxon>Bacteria</taxon>
        <taxon>Pseudomonadati</taxon>
        <taxon>Spirochaetota</taxon>
        <taxon>Spirochaetia</taxon>
        <taxon>Leptospirales</taxon>
        <taxon>Leptospiraceae</taxon>
        <taxon>Leptospira</taxon>
    </lineage>
</organism>
<keyword evidence="2" id="KW-1185">Reference proteome</keyword>
<dbReference type="NCBIfam" id="NF047446">
    <property type="entry name" value="barrel_OmpL47"/>
    <property type="match status" value="1"/>
</dbReference>
<dbReference type="STRING" id="1218599.LEP1GSC195_1037"/>
<protein>
    <submittedName>
        <fullName evidence="1">Uncharacterized protein</fullName>
    </submittedName>
</protein>
<dbReference type="EMBL" id="AOGZ02000008">
    <property type="protein sequence ID" value="EOQ98169.1"/>
    <property type="molecule type" value="Genomic_DNA"/>
</dbReference>
<reference evidence="1" key="1">
    <citation type="submission" date="2013-04" db="EMBL/GenBank/DDBJ databases">
        <authorList>
            <person name="Harkins D.M."/>
            <person name="Durkin A.S."/>
            <person name="Brinkac L.M."/>
            <person name="Haft D.H."/>
            <person name="Selengut J.D."/>
            <person name="Sanka R."/>
            <person name="DePew J."/>
            <person name="Purushe J."/>
            <person name="Galloway R.L."/>
            <person name="Vinetz J.M."/>
            <person name="Sutton G.G."/>
            <person name="Nierman W.C."/>
            <person name="Fouts D.E."/>
        </authorList>
    </citation>
    <scope>NUCLEOTIDE SEQUENCE [LARGE SCALE GENOMIC DNA]</scope>
    <source>
        <strain evidence="1">CDC</strain>
    </source>
</reference>
<dbReference type="Proteomes" id="UP000013984">
    <property type="component" value="Unassembled WGS sequence"/>
</dbReference>
<dbReference type="InterPro" id="IPR058094">
    <property type="entry name" value="Ig-like_OmpL47-like"/>
</dbReference>
<evidence type="ECO:0000313" key="1">
    <source>
        <dbReference type="EMBL" id="EOQ98169.1"/>
    </source>
</evidence>